<dbReference type="InterPro" id="IPR005583">
    <property type="entry name" value="YaaA"/>
</dbReference>
<accession>A0A934SLF1</accession>
<evidence type="ECO:0000313" key="1">
    <source>
        <dbReference type="EMBL" id="MBK4347501.1"/>
    </source>
</evidence>
<dbReference type="EMBL" id="JAEPES010000002">
    <property type="protein sequence ID" value="MBK4347501.1"/>
    <property type="molecule type" value="Genomic_DNA"/>
</dbReference>
<proteinExistence type="predicted"/>
<dbReference type="Proteomes" id="UP000636458">
    <property type="component" value="Unassembled WGS sequence"/>
</dbReference>
<dbReference type="RefSeq" id="WP_200555845.1">
    <property type="nucleotide sequence ID" value="NZ_JAEPES010000002.1"/>
</dbReference>
<dbReference type="PANTHER" id="PTHR30283:SF4">
    <property type="entry name" value="PEROXIDE STRESS RESISTANCE PROTEIN YAAA"/>
    <property type="match status" value="1"/>
</dbReference>
<protein>
    <submittedName>
        <fullName evidence="1">Peroxide stress protein YaaA</fullName>
    </submittedName>
</protein>
<dbReference type="GO" id="GO:0033194">
    <property type="term" value="P:response to hydroperoxide"/>
    <property type="evidence" value="ECO:0007669"/>
    <property type="project" value="TreeGrafter"/>
</dbReference>
<organism evidence="1 2">
    <name type="scientific">Lacisediminihabitans changchengi</name>
    <dbReference type="NCBI Taxonomy" id="2787634"/>
    <lineage>
        <taxon>Bacteria</taxon>
        <taxon>Bacillati</taxon>
        <taxon>Actinomycetota</taxon>
        <taxon>Actinomycetes</taxon>
        <taxon>Micrococcales</taxon>
        <taxon>Microbacteriaceae</taxon>
        <taxon>Lacisediminihabitans</taxon>
    </lineage>
</organism>
<gene>
    <name evidence="1" type="ORF">IV501_07640</name>
</gene>
<name>A0A934SLF1_9MICO</name>
<dbReference type="AlphaFoldDB" id="A0A934SLF1"/>
<dbReference type="Pfam" id="PF03883">
    <property type="entry name" value="H2O2_YaaD"/>
    <property type="match status" value="1"/>
</dbReference>
<reference evidence="1" key="1">
    <citation type="submission" date="2021-01" db="EMBL/GenBank/DDBJ databases">
        <title>Lacisediminihabitans sp. nov. strain G11-30, isolated from Antarctic Soil.</title>
        <authorList>
            <person name="Li J."/>
        </authorList>
    </citation>
    <scope>NUCLEOTIDE SEQUENCE</scope>
    <source>
        <strain evidence="1">G11-30</strain>
    </source>
</reference>
<sequence length="262" mass="27997">MLVLLPPSETKRDSPLQAVLGSDDSALDLSALGFPGLASPRRTALAALRKLGGNRATMAAALRLGPSQQFEIDRNRAVRTSATMPALERYTGVLYDALEVQSLDAAARAFADDHLVIQSALFGLLRGSDPVPAYRLSHDSKLPELSLKKLWRDRVSAALGDHDGLVLDLRSEAYVELGPAPEGSLFLRVVAEGADGRRRALNHFNKKGKGEFARALVQAGIEHPDAESLLVWAAGAGIRLSRGAPGELELVVPEVVASRRSA</sequence>
<evidence type="ECO:0000313" key="2">
    <source>
        <dbReference type="Proteomes" id="UP000636458"/>
    </source>
</evidence>
<dbReference type="GO" id="GO:0005829">
    <property type="term" value="C:cytosol"/>
    <property type="evidence" value="ECO:0007669"/>
    <property type="project" value="TreeGrafter"/>
</dbReference>
<keyword evidence="2" id="KW-1185">Reference proteome</keyword>
<comment type="caution">
    <text evidence="1">The sequence shown here is derived from an EMBL/GenBank/DDBJ whole genome shotgun (WGS) entry which is preliminary data.</text>
</comment>
<dbReference type="PANTHER" id="PTHR30283">
    <property type="entry name" value="PEROXIDE STRESS RESPONSE PROTEIN YAAA"/>
    <property type="match status" value="1"/>
</dbReference>